<accession>A0A371X6D9</accession>
<proteinExistence type="predicted"/>
<dbReference type="Proteomes" id="UP000262379">
    <property type="component" value="Unassembled WGS sequence"/>
</dbReference>
<evidence type="ECO:0000313" key="2">
    <source>
        <dbReference type="Proteomes" id="UP000262379"/>
    </source>
</evidence>
<reference evidence="2" key="1">
    <citation type="submission" date="2018-08" db="EMBL/GenBank/DDBJ databases">
        <authorList>
            <person name="Im W.T."/>
        </authorList>
    </citation>
    <scope>NUCLEOTIDE SEQUENCE [LARGE SCALE GENOMIC DNA]</scope>
    <source>
        <strain evidence="2">LA-28</strain>
    </source>
</reference>
<protein>
    <submittedName>
        <fullName evidence="1">Uncharacterized protein</fullName>
    </submittedName>
</protein>
<keyword evidence="2" id="KW-1185">Reference proteome</keyword>
<organism evidence="1 2">
    <name type="scientific">Mesorhizobium denitrificans</name>
    <dbReference type="NCBI Taxonomy" id="2294114"/>
    <lineage>
        <taxon>Bacteria</taxon>
        <taxon>Pseudomonadati</taxon>
        <taxon>Pseudomonadota</taxon>
        <taxon>Alphaproteobacteria</taxon>
        <taxon>Hyphomicrobiales</taxon>
        <taxon>Phyllobacteriaceae</taxon>
        <taxon>Mesorhizobium</taxon>
    </lineage>
</organism>
<dbReference type="EMBL" id="QURN01000017">
    <property type="protein sequence ID" value="RFC64787.1"/>
    <property type="molecule type" value="Genomic_DNA"/>
</dbReference>
<gene>
    <name evidence="1" type="ORF">DY251_18665</name>
</gene>
<evidence type="ECO:0000313" key="1">
    <source>
        <dbReference type="EMBL" id="RFC64787.1"/>
    </source>
</evidence>
<name>A0A371X6D9_9HYPH</name>
<sequence length="88" mass="10118">MAVETVRCIVKFASVSEIDPSMRECLSEGVEKRRWEIVQIMDQLASRERIAETEQLLNVARQVEQLWDNIAKRLGADDDVNARMRKAA</sequence>
<dbReference type="AlphaFoldDB" id="A0A371X6D9"/>
<comment type="caution">
    <text evidence="1">The sequence shown here is derived from an EMBL/GenBank/DDBJ whole genome shotgun (WGS) entry which is preliminary data.</text>
</comment>